<evidence type="ECO:0000313" key="3">
    <source>
        <dbReference type="EMBL" id="GEL17620.1"/>
    </source>
</evidence>
<evidence type="ECO:0000259" key="2">
    <source>
        <dbReference type="PROSITE" id="PS51903"/>
    </source>
</evidence>
<dbReference type="Proteomes" id="UP000321328">
    <property type="component" value="Unassembled WGS sequence"/>
</dbReference>
<protein>
    <recommendedName>
        <fullName evidence="2">Clp R domain-containing protein</fullName>
    </recommendedName>
</protein>
<dbReference type="PANTHER" id="PTHR47016">
    <property type="entry name" value="ATP-DEPENDENT CLP PROTEASE ATP-BINDING SUBUNIT CLPT1, CHLOROPLASTIC"/>
    <property type="match status" value="1"/>
</dbReference>
<reference evidence="3 4" key="1">
    <citation type="submission" date="2019-07" db="EMBL/GenBank/DDBJ databases">
        <title>Whole genome shotgun sequence of Pseudonocardia asaccharolytica NBRC 16224.</title>
        <authorList>
            <person name="Hosoyama A."/>
            <person name="Uohara A."/>
            <person name="Ohji S."/>
            <person name="Ichikawa N."/>
        </authorList>
    </citation>
    <scope>NUCLEOTIDE SEQUENCE [LARGE SCALE GENOMIC DNA]</scope>
    <source>
        <strain evidence="3 4">NBRC 16224</strain>
    </source>
</reference>
<accession>A0A511CYI7</accession>
<dbReference type="PANTHER" id="PTHR47016:SF5">
    <property type="entry name" value="CLP DOMAIN SUPERFAMILY PROTEIN"/>
    <property type="match status" value="1"/>
</dbReference>
<evidence type="ECO:0000313" key="4">
    <source>
        <dbReference type="Proteomes" id="UP000321328"/>
    </source>
</evidence>
<dbReference type="PROSITE" id="PS51903">
    <property type="entry name" value="CLP_R"/>
    <property type="match status" value="1"/>
</dbReference>
<proteinExistence type="predicted"/>
<keyword evidence="4" id="KW-1185">Reference proteome</keyword>
<comment type="caution">
    <text evidence="3">The sequence shown here is derived from an EMBL/GenBank/DDBJ whole genome shotgun (WGS) entry which is preliminary data.</text>
</comment>
<dbReference type="RefSeq" id="WP_028932079.1">
    <property type="nucleotide sequence ID" value="NZ_BJVI01000010.1"/>
</dbReference>
<gene>
    <name evidence="3" type="ORF">PA7_14570</name>
</gene>
<dbReference type="SUPFAM" id="SSF81923">
    <property type="entry name" value="Double Clp-N motif"/>
    <property type="match status" value="1"/>
</dbReference>
<dbReference type="Gene3D" id="1.10.1780.10">
    <property type="entry name" value="Clp, N-terminal domain"/>
    <property type="match status" value="1"/>
</dbReference>
<sequence length="243" mass="26496">MSAPQIRLDDLIDLVNGLHPDGDALAQLTDAVRLSERLGELADHLIGHFVDQARKAGATWTDIGKSMGVSKQAAQQRFVPKSDRLDLDAFTRFTDRARRVLMASQEDARGAGHDYIGTEHLVLGLLSEPEALAAKALAQQGINPEQVRAAMKVVLGPPKDSVPEHIPYTPRARKVIELTVREALRLGHNYVGTEHLLLGVLAEQEGVGAKVLVSLGLVKDDAEEWMLAQIPPVRKRPEAPAQE</sequence>
<dbReference type="OrthoDB" id="3290891at2"/>
<dbReference type="InterPro" id="IPR044217">
    <property type="entry name" value="CLPT1/2"/>
</dbReference>
<dbReference type="AlphaFoldDB" id="A0A511CYI7"/>
<keyword evidence="1" id="KW-0677">Repeat</keyword>
<feature type="domain" description="Clp R" evidence="2">
    <location>
        <begin position="90"/>
        <end position="236"/>
    </location>
</feature>
<dbReference type="STRING" id="1123024.GCA_000423625_03329"/>
<dbReference type="EMBL" id="BJVI01000010">
    <property type="protein sequence ID" value="GEL17620.1"/>
    <property type="molecule type" value="Genomic_DNA"/>
</dbReference>
<dbReference type="InterPro" id="IPR004176">
    <property type="entry name" value="Clp_R_N"/>
</dbReference>
<dbReference type="InterPro" id="IPR036628">
    <property type="entry name" value="Clp_N_dom_sf"/>
</dbReference>
<name>A0A511CYI7_9PSEU</name>
<dbReference type="Pfam" id="PF02861">
    <property type="entry name" value="Clp_N"/>
    <property type="match status" value="1"/>
</dbReference>
<evidence type="ECO:0000256" key="1">
    <source>
        <dbReference type="PROSITE-ProRule" id="PRU01251"/>
    </source>
</evidence>
<organism evidence="3 4">
    <name type="scientific">Pseudonocardia asaccharolytica DSM 44247 = NBRC 16224</name>
    <dbReference type="NCBI Taxonomy" id="1123024"/>
    <lineage>
        <taxon>Bacteria</taxon>
        <taxon>Bacillati</taxon>
        <taxon>Actinomycetota</taxon>
        <taxon>Actinomycetes</taxon>
        <taxon>Pseudonocardiales</taxon>
        <taxon>Pseudonocardiaceae</taxon>
        <taxon>Pseudonocardia</taxon>
    </lineage>
</organism>